<evidence type="ECO:0000256" key="4">
    <source>
        <dbReference type="SAM" id="Phobius"/>
    </source>
</evidence>
<evidence type="ECO:0000256" key="1">
    <source>
        <dbReference type="ARBA" id="ARBA00004370"/>
    </source>
</evidence>
<organism evidence="5 6">
    <name type="scientific">Coffea arabica</name>
    <name type="common">Arabian coffee</name>
    <dbReference type="NCBI Taxonomy" id="13443"/>
    <lineage>
        <taxon>Eukaryota</taxon>
        <taxon>Viridiplantae</taxon>
        <taxon>Streptophyta</taxon>
        <taxon>Embryophyta</taxon>
        <taxon>Tracheophyta</taxon>
        <taxon>Spermatophyta</taxon>
        <taxon>Magnoliopsida</taxon>
        <taxon>eudicotyledons</taxon>
        <taxon>Gunneridae</taxon>
        <taxon>Pentapetalae</taxon>
        <taxon>asterids</taxon>
        <taxon>lamiids</taxon>
        <taxon>Gentianales</taxon>
        <taxon>Rubiaceae</taxon>
        <taxon>Ixoroideae</taxon>
        <taxon>Gardenieae complex</taxon>
        <taxon>Bertiereae - Coffeeae clade</taxon>
        <taxon>Coffeeae</taxon>
        <taxon>Coffea</taxon>
    </lineage>
</organism>
<name>A0A6P6TCU9_COFAR</name>
<evidence type="ECO:0000256" key="2">
    <source>
        <dbReference type="ARBA" id="ARBA00023136"/>
    </source>
</evidence>
<feature type="transmembrane region" description="Helical" evidence="4">
    <location>
        <begin position="77"/>
        <end position="97"/>
    </location>
</feature>
<evidence type="ECO:0000313" key="5">
    <source>
        <dbReference type="Proteomes" id="UP001652660"/>
    </source>
</evidence>
<dbReference type="Proteomes" id="UP001652660">
    <property type="component" value="Chromosome 7c"/>
</dbReference>
<keyword evidence="2 4" id="KW-0472">Membrane</keyword>
<accession>A0A6P6TCU9</accession>
<dbReference type="RefSeq" id="XP_027075712.1">
    <property type="nucleotide sequence ID" value="XM_027219911.1"/>
</dbReference>
<dbReference type="GO" id="GO:0016020">
    <property type="term" value="C:membrane"/>
    <property type="evidence" value="ECO:0007669"/>
    <property type="project" value="UniProtKB-SubCell"/>
</dbReference>
<dbReference type="AlphaFoldDB" id="A0A6P6TCU9"/>
<gene>
    <name evidence="6" type="primary">LOC113699544</name>
</gene>
<feature type="compositionally biased region" description="Low complexity" evidence="3">
    <location>
        <begin position="1"/>
        <end position="10"/>
    </location>
</feature>
<proteinExistence type="predicted"/>
<reference evidence="6" key="2">
    <citation type="submission" date="2025-08" db="UniProtKB">
        <authorList>
            <consortium name="RefSeq"/>
        </authorList>
    </citation>
    <scope>IDENTIFICATION</scope>
    <source>
        <tissue evidence="6">Leaves</tissue>
    </source>
</reference>
<comment type="subcellular location">
    <subcellularLocation>
        <location evidence="1">Membrane</location>
    </subcellularLocation>
</comment>
<sequence>MGELVPPVGDGNDDPPLHPSPKHPRPSSPEKPSETYVVQIPRDQVYRVPPPENSHISDNYQNPSCDNKNRCAGRWTLKFLAIMLVGFGIFVTIHILAKPKSPEFSVIHFHKKNLKASNHHSSVPEYEILLLVDNPNQNMEVHYGVGNVTLSFKGHKIASGGYPLLQQGAGKPIKVDETLYGRKEALPGWVARSMNGTSPKSLILNIDVPIEIERWGKDLEKELIVGCDLQEVSLIEEMTCEKISPSFNGVN</sequence>
<keyword evidence="4" id="KW-0812">Transmembrane</keyword>
<dbReference type="GO" id="GO:0098542">
    <property type="term" value="P:defense response to other organism"/>
    <property type="evidence" value="ECO:0007669"/>
    <property type="project" value="InterPro"/>
</dbReference>
<feature type="region of interest" description="Disordered" evidence="3">
    <location>
        <begin position="1"/>
        <end position="35"/>
    </location>
</feature>
<dbReference type="OrthoDB" id="996955at2759"/>
<dbReference type="PANTHER" id="PTHR31234">
    <property type="entry name" value="LATE EMBRYOGENESIS ABUNDANT (LEA) HYDROXYPROLINE-RICH GLYCOPROTEIN FAMILY"/>
    <property type="match status" value="1"/>
</dbReference>
<dbReference type="InterPro" id="IPR044839">
    <property type="entry name" value="NDR1-like"/>
</dbReference>
<reference evidence="5" key="1">
    <citation type="journal article" date="2025" name="Foods">
        <title>Unveiling the Microbial Signatures of Arabica Coffee Cherries: Insights into Ripeness Specific Diversity, Functional Traits, and Implications for Quality and Safety.</title>
        <authorList>
            <consortium name="RefSeq"/>
            <person name="Tenea G.N."/>
            <person name="Cifuentes V."/>
            <person name="Reyes P."/>
            <person name="Cevallos-Vallejos M."/>
        </authorList>
    </citation>
    <scope>NUCLEOTIDE SEQUENCE [LARGE SCALE GENOMIC DNA]</scope>
</reference>
<dbReference type="PANTHER" id="PTHR31234:SF2">
    <property type="entry name" value="OS05G0199100 PROTEIN"/>
    <property type="match status" value="1"/>
</dbReference>
<protein>
    <submittedName>
        <fullName evidence="6">NDR1/HIN1-like protein 13</fullName>
    </submittedName>
</protein>
<keyword evidence="5" id="KW-1185">Reference proteome</keyword>
<keyword evidence="4" id="KW-1133">Transmembrane helix</keyword>
<dbReference type="GeneID" id="113699544"/>
<evidence type="ECO:0000313" key="6">
    <source>
        <dbReference type="RefSeq" id="XP_027075712.1"/>
    </source>
</evidence>
<evidence type="ECO:0000256" key="3">
    <source>
        <dbReference type="SAM" id="MobiDB-lite"/>
    </source>
</evidence>